<sequence>MANRWRDRVLLALVAPLLVTGCSSATPDDATPEDATPAEPTALQVTSTTVTFEDPSRPTVDDQGNQLAASRTLETTIWYPDGGDGPYPLVVFSHGYLASPEAYEELLSRWASAGMVVAAPRFPLSAEGTEEIRADVLQQPADVSFVLDRVLELGRTQGSDVEGVIDEERLAAAGHSLGALTTALLRSEGDLDDRFDAALVLAGGELTYLVPELGQQLTRPFAEAGTPVLFVHGGNDDAIPLEQGAELYGRAPEPKAFIEVPDADHSRAYDDDSSPTWPVIAEATTDYLEWALDADPEALTQMRSAVEESGTAEIVDDRLG</sequence>
<dbReference type="Proteomes" id="UP001596025">
    <property type="component" value="Unassembled WGS sequence"/>
</dbReference>
<feature type="region of interest" description="Disordered" evidence="1">
    <location>
        <begin position="25"/>
        <end position="67"/>
    </location>
</feature>
<dbReference type="InterPro" id="IPR029058">
    <property type="entry name" value="AB_hydrolase_fold"/>
</dbReference>
<evidence type="ECO:0000256" key="1">
    <source>
        <dbReference type="SAM" id="MobiDB-lite"/>
    </source>
</evidence>
<feature type="signal peptide" evidence="2">
    <location>
        <begin position="1"/>
        <end position="25"/>
    </location>
</feature>
<accession>A0ABV9LIW7</accession>
<dbReference type="InterPro" id="IPR017395">
    <property type="entry name" value="Chlorophyllase-like"/>
</dbReference>
<gene>
    <name evidence="3" type="ORF">ACFO3M_10155</name>
</gene>
<protein>
    <submittedName>
        <fullName evidence="3">Alpha/beta hydrolase family protein</fullName>
    </submittedName>
</protein>
<name>A0ABV9LIW7_9ACTN</name>
<dbReference type="EMBL" id="JBHSGR010000009">
    <property type="protein sequence ID" value="MFC4693745.1"/>
    <property type="molecule type" value="Genomic_DNA"/>
</dbReference>
<keyword evidence="2" id="KW-0732">Signal</keyword>
<evidence type="ECO:0000256" key="2">
    <source>
        <dbReference type="SAM" id="SignalP"/>
    </source>
</evidence>
<dbReference type="PANTHER" id="PTHR33428:SF14">
    <property type="entry name" value="CARBOXYLESTERASE TYPE B DOMAIN-CONTAINING PROTEIN"/>
    <property type="match status" value="1"/>
</dbReference>
<dbReference type="GO" id="GO:0016787">
    <property type="term" value="F:hydrolase activity"/>
    <property type="evidence" value="ECO:0007669"/>
    <property type="project" value="UniProtKB-KW"/>
</dbReference>
<reference evidence="4" key="1">
    <citation type="journal article" date="2019" name="Int. J. Syst. Evol. Microbiol.">
        <title>The Global Catalogue of Microorganisms (GCM) 10K type strain sequencing project: providing services to taxonomists for standard genome sequencing and annotation.</title>
        <authorList>
            <consortium name="The Broad Institute Genomics Platform"/>
            <consortium name="The Broad Institute Genome Sequencing Center for Infectious Disease"/>
            <person name="Wu L."/>
            <person name="Ma J."/>
        </authorList>
    </citation>
    <scope>NUCLEOTIDE SEQUENCE [LARGE SCALE GENOMIC DNA]</scope>
    <source>
        <strain evidence="4">CCUG 62763</strain>
    </source>
</reference>
<dbReference type="PROSITE" id="PS51257">
    <property type="entry name" value="PROKAR_LIPOPROTEIN"/>
    <property type="match status" value="1"/>
</dbReference>
<dbReference type="SUPFAM" id="SSF53474">
    <property type="entry name" value="alpha/beta-Hydrolases"/>
    <property type="match status" value="1"/>
</dbReference>
<keyword evidence="4" id="KW-1185">Reference proteome</keyword>
<feature type="chain" id="PRO_5045809986" evidence="2">
    <location>
        <begin position="26"/>
        <end position="320"/>
    </location>
</feature>
<comment type="caution">
    <text evidence="3">The sequence shown here is derived from an EMBL/GenBank/DDBJ whole genome shotgun (WGS) entry which is preliminary data.</text>
</comment>
<proteinExistence type="predicted"/>
<evidence type="ECO:0000313" key="4">
    <source>
        <dbReference type="Proteomes" id="UP001596025"/>
    </source>
</evidence>
<keyword evidence="3" id="KW-0378">Hydrolase</keyword>
<dbReference type="Pfam" id="PF07224">
    <property type="entry name" value="Chlorophyllase"/>
    <property type="match status" value="1"/>
</dbReference>
<dbReference type="Gene3D" id="3.40.50.1820">
    <property type="entry name" value="alpha/beta hydrolase"/>
    <property type="match status" value="1"/>
</dbReference>
<organism evidence="3 4">
    <name type="scientific">Geodermatophilus arenarius</name>
    <dbReference type="NCBI Taxonomy" id="1137990"/>
    <lineage>
        <taxon>Bacteria</taxon>
        <taxon>Bacillati</taxon>
        <taxon>Actinomycetota</taxon>
        <taxon>Actinomycetes</taxon>
        <taxon>Geodermatophilales</taxon>
        <taxon>Geodermatophilaceae</taxon>
        <taxon>Geodermatophilus</taxon>
    </lineage>
</organism>
<dbReference type="RefSeq" id="WP_387988465.1">
    <property type="nucleotide sequence ID" value="NZ_JBHSGR010000009.1"/>
</dbReference>
<dbReference type="PANTHER" id="PTHR33428">
    <property type="entry name" value="CHLOROPHYLLASE-2, CHLOROPLASTIC"/>
    <property type="match status" value="1"/>
</dbReference>
<evidence type="ECO:0000313" key="3">
    <source>
        <dbReference type="EMBL" id="MFC4693745.1"/>
    </source>
</evidence>